<protein>
    <submittedName>
        <fullName evidence="8">2-hydroxyacid dehydrogenase</fullName>
    </submittedName>
</protein>
<comment type="similarity">
    <text evidence="1 5">Belongs to the D-isomer specific 2-hydroxyacid dehydrogenase family.</text>
</comment>
<comment type="caution">
    <text evidence="8">The sequence shown here is derived from an EMBL/GenBank/DDBJ whole genome shotgun (WGS) entry which is preliminary data.</text>
</comment>
<dbReference type="SUPFAM" id="SSF51735">
    <property type="entry name" value="NAD(P)-binding Rossmann-fold domains"/>
    <property type="match status" value="1"/>
</dbReference>
<dbReference type="Pfam" id="PF02826">
    <property type="entry name" value="2-Hacid_dh_C"/>
    <property type="match status" value="1"/>
</dbReference>
<dbReference type="InterPro" id="IPR006139">
    <property type="entry name" value="D-isomer_2_OHA_DH_cat_dom"/>
</dbReference>
<accession>A0A069PL66</accession>
<feature type="domain" description="D-isomer specific 2-hydroxyacid dehydrogenase NAD-binding" evidence="7">
    <location>
        <begin position="125"/>
        <end position="299"/>
    </location>
</feature>
<name>A0A069PL66_9BURK</name>
<evidence type="ECO:0000256" key="5">
    <source>
        <dbReference type="RuleBase" id="RU003719"/>
    </source>
</evidence>
<keyword evidence="9" id="KW-1185">Reference proteome</keyword>
<keyword evidence="4" id="KW-0520">NAD</keyword>
<evidence type="ECO:0000256" key="2">
    <source>
        <dbReference type="ARBA" id="ARBA00022605"/>
    </source>
</evidence>
<dbReference type="Proteomes" id="UP000027466">
    <property type="component" value="Unassembled WGS sequence"/>
</dbReference>
<dbReference type="SUPFAM" id="SSF52283">
    <property type="entry name" value="Formate/glycerate dehydrogenase catalytic domain-like"/>
    <property type="match status" value="1"/>
</dbReference>
<evidence type="ECO:0000313" key="9">
    <source>
        <dbReference type="Proteomes" id="UP000027466"/>
    </source>
</evidence>
<dbReference type="InterPro" id="IPR029752">
    <property type="entry name" value="D-isomer_DH_CS1"/>
</dbReference>
<dbReference type="AlphaFoldDB" id="A0A069PL66"/>
<evidence type="ECO:0000313" key="8">
    <source>
        <dbReference type="EMBL" id="KDR40634.1"/>
    </source>
</evidence>
<dbReference type="PANTHER" id="PTHR42789:SF1">
    <property type="entry name" value="D-ISOMER SPECIFIC 2-HYDROXYACID DEHYDROGENASE FAMILY PROTEIN (AFU_ORTHOLOGUE AFUA_6G10090)"/>
    <property type="match status" value="1"/>
</dbReference>
<keyword evidence="2" id="KW-0028">Amino-acid biosynthesis</keyword>
<dbReference type="EMBL" id="JFHC01000037">
    <property type="protein sequence ID" value="KDR40634.1"/>
    <property type="molecule type" value="Genomic_DNA"/>
</dbReference>
<dbReference type="InterPro" id="IPR036291">
    <property type="entry name" value="NAD(P)-bd_dom_sf"/>
</dbReference>
<evidence type="ECO:0000256" key="1">
    <source>
        <dbReference type="ARBA" id="ARBA00005854"/>
    </source>
</evidence>
<sequence length="331" mass="35353">MSQGIDTIDTTSCRVAVLDDWQDAARASADWSRLGARATLEFFGAPFAGEDEAADRLAPFDIILAMRERTPFPASLIRRLPRLRMFGLTGSRAALVDMAFMRDRGITVCLTDSGPGAESTAELALALMLAAARDIPAASAAARSGAFQRGTKPGMLLDGKTLGVIGLGKIGTRLAKFGNALGMHVQAWSENMTAERAAAAGAAFVPKDELLATSDVVSLHLVLSERTLGLIGRDELAKMKPGAILVNTSRANLVDEAALIEAVEAKRIVAALDVFREEPLPVNHPLAHCRNAVLTPHLGYSTQEVLAVFHAQQIENTLAYLDGKPIRTMTR</sequence>
<evidence type="ECO:0000256" key="3">
    <source>
        <dbReference type="ARBA" id="ARBA00023002"/>
    </source>
</evidence>
<proteinExistence type="inferred from homology"/>
<dbReference type="STRING" id="60547.GCA_000751215_01671"/>
<dbReference type="CDD" id="cd12169">
    <property type="entry name" value="PGDH_like_1"/>
    <property type="match status" value="1"/>
</dbReference>
<dbReference type="PROSITE" id="PS00065">
    <property type="entry name" value="D_2_HYDROXYACID_DH_1"/>
    <property type="match status" value="1"/>
</dbReference>
<dbReference type="GO" id="GO:0008652">
    <property type="term" value="P:amino acid biosynthetic process"/>
    <property type="evidence" value="ECO:0007669"/>
    <property type="project" value="UniProtKB-KW"/>
</dbReference>
<dbReference type="GO" id="GO:0051287">
    <property type="term" value="F:NAD binding"/>
    <property type="evidence" value="ECO:0007669"/>
    <property type="project" value="InterPro"/>
</dbReference>
<dbReference type="PANTHER" id="PTHR42789">
    <property type="entry name" value="D-ISOMER SPECIFIC 2-HYDROXYACID DEHYDROGENASE FAMILY PROTEIN (AFU_ORTHOLOGUE AFUA_6G10090)"/>
    <property type="match status" value="1"/>
</dbReference>
<dbReference type="GO" id="GO:0016616">
    <property type="term" value="F:oxidoreductase activity, acting on the CH-OH group of donors, NAD or NADP as acceptor"/>
    <property type="evidence" value="ECO:0007669"/>
    <property type="project" value="InterPro"/>
</dbReference>
<organism evidence="8 9">
    <name type="scientific">Caballeronia glathei</name>
    <dbReference type="NCBI Taxonomy" id="60547"/>
    <lineage>
        <taxon>Bacteria</taxon>
        <taxon>Pseudomonadati</taxon>
        <taxon>Pseudomonadota</taxon>
        <taxon>Betaproteobacteria</taxon>
        <taxon>Burkholderiales</taxon>
        <taxon>Burkholderiaceae</taxon>
        <taxon>Caballeronia</taxon>
    </lineage>
</organism>
<feature type="domain" description="D-isomer specific 2-hydroxyacid dehydrogenase catalytic" evidence="6">
    <location>
        <begin position="39"/>
        <end position="327"/>
    </location>
</feature>
<reference evidence="8 9" key="1">
    <citation type="submission" date="2014-03" db="EMBL/GenBank/DDBJ databases">
        <title>Draft Genome Sequences of Four Burkholderia Strains.</title>
        <authorList>
            <person name="Liu X.Y."/>
            <person name="Li C.X."/>
            <person name="Xu J.H."/>
        </authorList>
    </citation>
    <scope>NUCLEOTIDE SEQUENCE [LARGE SCALE GENOMIC DNA]</scope>
    <source>
        <strain evidence="8 9">DSM 50014</strain>
    </source>
</reference>
<dbReference type="Gene3D" id="3.40.50.720">
    <property type="entry name" value="NAD(P)-binding Rossmann-like Domain"/>
    <property type="match status" value="2"/>
</dbReference>
<dbReference type="InterPro" id="IPR006140">
    <property type="entry name" value="D-isomer_DH_NAD-bd"/>
</dbReference>
<evidence type="ECO:0000259" key="7">
    <source>
        <dbReference type="Pfam" id="PF02826"/>
    </source>
</evidence>
<dbReference type="FunFam" id="3.40.50.720:FF:000203">
    <property type="entry name" value="D-3-phosphoglycerate dehydrogenase (SerA)"/>
    <property type="match status" value="1"/>
</dbReference>
<dbReference type="RefSeq" id="WP_051672705.1">
    <property type="nucleotide sequence ID" value="NZ_CADFFX010000014.1"/>
</dbReference>
<gene>
    <name evidence="8" type="ORF">BG61_23320</name>
</gene>
<evidence type="ECO:0000259" key="6">
    <source>
        <dbReference type="Pfam" id="PF00389"/>
    </source>
</evidence>
<dbReference type="InterPro" id="IPR050857">
    <property type="entry name" value="D-2-hydroxyacid_DH"/>
</dbReference>
<evidence type="ECO:0000256" key="4">
    <source>
        <dbReference type="ARBA" id="ARBA00023027"/>
    </source>
</evidence>
<dbReference type="Pfam" id="PF00389">
    <property type="entry name" value="2-Hacid_dh"/>
    <property type="match status" value="1"/>
</dbReference>
<keyword evidence="3 5" id="KW-0560">Oxidoreductase</keyword>